<dbReference type="PANTHER" id="PTHR33371:SF4">
    <property type="entry name" value="INTERMEMBRANE PHOSPHOLIPID TRANSPORT SYSTEM BINDING PROTEIN MLAD"/>
    <property type="match status" value="1"/>
</dbReference>
<dbReference type="GO" id="GO:0005543">
    <property type="term" value="F:phospholipid binding"/>
    <property type="evidence" value="ECO:0007669"/>
    <property type="project" value="TreeGrafter"/>
</dbReference>
<gene>
    <name evidence="2" type="primary">mlaD</name>
    <name evidence="2" type="ORF">IPJ27_20140</name>
</gene>
<evidence type="ECO:0000313" key="3">
    <source>
        <dbReference type="Proteomes" id="UP000697998"/>
    </source>
</evidence>
<dbReference type="InterPro" id="IPR052336">
    <property type="entry name" value="MlaD_Phospholipid_Transporter"/>
</dbReference>
<dbReference type="EMBL" id="JADJMH010000028">
    <property type="protein sequence ID" value="MBK7676873.1"/>
    <property type="molecule type" value="Genomic_DNA"/>
</dbReference>
<dbReference type="AlphaFoldDB" id="A0A935Q2T5"/>
<dbReference type="PANTHER" id="PTHR33371">
    <property type="entry name" value="INTERMEMBRANE PHOSPHOLIPID TRANSPORT SYSTEM BINDING PROTEIN MLAD-RELATED"/>
    <property type="match status" value="1"/>
</dbReference>
<dbReference type="NCBIfam" id="TIGR04430">
    <property type="entry name" value="OM_asym_MlaD"/>
    <property type="match status" value="1"/>
</dbReference>
<dbReference type="InterPro" id="IPR030970">
    <property type="entry name" value="ABC_MlaD"/>
</dbReference>
<name>A0A935Q2T5_9PROT</name>
<proteinExistence type="predicted"/>
<accession>A0A935Q2T5</accession>
<organism evidence="2 3">
    <name type="scientific">Candidatus Accumulibacter proximus</name>
    <dbReference type="NCBI Taxonomy" id="2954385"/>
    <lineage>
        <taxon>Bacteria</taxon>
        <taxon>Pseudomonadati</taxon>
        <taxon>Pseudomonadota</taxon>
        <taxon>Betaproteobacteria</taxon>
        <taxon>Candidatus Accumulibacter</taxon>
    </lineage>
</organism>
<dbReference type="InterPro" id="IPR003399">
    <property type="entry name" value="Mce/MlaD"/>
</dbReference>
<protein>
    <submittedName>
        <fullName evidence="2">Outer membrane lipid asymmetry maintenance protein MlaD</fullName>
    </submittedName>
</protein>
<dbReference type="GO" id="GO:0005548">
    <property type="term" value="F:phospholipid transporter activity"/>
    <property type="evidence" value="ECO:0007669"/>
    <property type="project" value="TreeGrafter"/>
</dbReference>
<reference evidence="2 3" key="1">
    <citation type="submission" date="2020-10" db="EMBL/GenBank/DDBJ databases">
        <title>Connecting structure to function with the recovery of over 1000 high-quality activated sludge metagenome-assembled genomes encoding full-length rRNA genes using long-read sequencing.</title>
        <authorList>
            <person name="Singleton C.M."/>
            <person name="Petriglieri F."/>
            <person name="Kristensen J.M."/>
            <person name="Kirkegaard R.H."/>
            <person name="Michaelsen T.Y."/>
            <person name="Andersen M.H."/>
            <person name="Karst S.M."/>
            <person name="Dueholm M.S."/>
            <person name="Nielsen P.H."/>
            <person name="Albertsen M."/>
        </authorList>
    </citation>
    <scope>NUCLEOTIDE SEQUENCE [LARGE SCALE GENOMIC DNA]</scope>
    <source>
        <strain evidence="2">EsbW_18-Q3-R4-48_BATAC.285</strain>
    </source>
</reference>
<feature type="domain" description="Mce/MlaD" evidence="1">
    <location>
        <begin position="39"/>
        <end position="116"/>
    </location>
</feature>
<dbReference type="Pfam" id="PF02470">
    <property type="entry name" value="MlaD"/>
    <property type="match status" value="1"/>
</dbReference>
<dbReference type="Proteomes" id="UP000697998">
    <property type="component" value="Unassembled WGS sequence"/>
</dbReference>
<evidence type="ECO:0000259" key="1">
    <source>
        <dbReference type="Pfam" id="PF02470"/>
    </source>
</evidence>
<comment type="caution">
    <text evidence="2">The sequence shown here is derived from an EMBL/GenBank/DDBJ whole genome shotgun (WGS) entry which is preliminary data.</text>
</comment>
<evidence type="ECO:0000313" key="2">
    <source>
        <dbReference type="EMBL" id="MBK7676873.1"/>
    </source>
</evidence>
<sequence>MSRKLLDLWVGVFVALGFASLLFLALKVGNLATANFSETYPLTANFVNIGGLKVRAPVKSAGVVVGRVGDIRFDPETYEAVVTFNIDGRYRFPKDTFALILTSGLLGEQYVGLDPGGDEAMLKAGEVIAKTQSAVVLEKLISQFMFNKASEGSSEK</sequence>